<dbReference type="NCBIfam" id="TIGR00229">
    <property type="entry name" value="sensory_box"/>
    <property type="match status" value="1"/>
</dbReference>
<evidence type="ECO:0000259" key="3">
    <source>
        <dbReference type="Pfam" id="PF08448"/>
    </source>
</evidence>
<dbReference type="Pfam" id="PF08448">
    <property type="entry name" value="PAS_4"/>
    <property type="match status" value="1"/>
</dbReference>
<comment type="caution">
    <text evidence="4">The sequence shown here is derived from an EMBL/GenBank/DDBJ whole genome shotgun (WGS) entry which is preliminary data.</text>
</comment>
<dbReference type="SUPFAM" id="SSF55785">
    <property type="entry name" value="PYP-like sensor domain (PAS domain)"/>
    <property type="match status" value="1"/>
</dbReference>
<proteinExistence type="predicted"/>
<protein>
    <recommendedName>
        <fullName evidence="2">histidine kinase</fullName>
        <ecNumber evidence="2">2.7.13.3</ecNumber>
    </recommendedName>
</protein>
<dbReference type="InterPro" id="IPR035965">
    <property type="entry name" value="PAS-like_dom_sf"/>
</dbReference>
<evidence type="ECO:0000313" key="4">
    <source>
        <dbReference type="EMBL" id="MBG9377619.1"/>
    </source>
</evidence>
<dbReference type="RefSeq" id="WP_196991693.1">
    <property type="nucleotide sequence ID" value="NZ_JADWYR010000002.1"/>
</dbReference>
<dbReference type="InterPro" id="IPR036097">
    <property type="entry name" value="HisK_dim/P_sf"/>
</dbReference>
<dbReference type="Proteomes" id="UP000628448">
    <property type="component" value="Unassembled WGS sequence"/>
</dbReference>
<evidence type="ECO:0000256" key="1">
    <source>
        <dbReference type="ARBA" id="ARBA00000085"/>
    </source>
</evidence>
<sequence length="305" mass="34950">MIPNWLKHSKTNLVLLFDSNGNVREYNDALAKAFCVSGKLLFTSEIFTGTEFEEFQHLSNVVLNDSFAHIEFISHDPQSNLYTWEFTLFTENIIIGIAQQNSVTKRTQSIIKESHLIDSFMNNSPASAWICDAAGRLLNMNRYYLAFTGLSINDIGKSLWDIFPQHLADLYQLNNNIVLTTQKVLKTEEISIDLKGRTRNFLVYKFPLTTIDHNKLVGGWAIDITELKAAEQKVYEHDLKIKELAFLQSHEVRRPLANMLGLLELIRTDVSNVIEPSLKDMLLYIQLSATELDNEIKRVIDRLQA</sequence>
<organism evidence="4 5">
    <name type="scientific">Panacibacter microcysteis</name>
    <dbReference type="NCBI Taxonomy" id="2793269"/>
    <lineage>
        <taxon>Bacteria</taxon>
        <taxon>Pseudomonadati</taxon>
        <taxon>Bacteroidota</taxon>
        <taxon>Chitinophagia</taxon>
        <taxon>Chitinophagales</taxon>
        <taxon>Chitinophagaceae</taxon>
        <taxon>Panacibacter</taxon>
    </lineage>
</organism>
<reference evidence="4" key="1">
    <citation type="submission" date="2020-11" db="EMBL/GenBank/DDBJ databases">
        <title>Bacterial whole genome sequence for Panacibacter sp. DH6.</title>
        <authorList>
            <person name="Le V."/>
            <person name="Ko S."/>
            <person name="Ahn C.-Y."/>
            <person name="Oh H.-M."/>
        </authorList>
    </citation>
    <scope>NUCLEOTIDE SEQUENCE</scope>
    <source>
        <strain evidence="4">DH6</strain>
    </source>
</reference>
<dbReference type="SUPFAM" id="SSF47384">
    <property type="entry name" value="Homodimeric domain of signal transducing histidine kinase"/>
    <property type="match status" value="1"/>
</dbReference>
<dbReference type="Gene3D" id="1.10.287.130">
    <property type="match status" value="1"/>
</dbReference>
<dbReference type="InterPro" id="IPR003661">
    <property type="entry name" value="HisK_dim/P_dom"/>
</dbReference>
<gene>
    <name evidence="4" type="ORF">I5907_15345</name>
</gene>
<dbReference type="EC" id="2.7.13.3" evidence="2"/>
<comment type="catalytic activity">
    <reaction evidence="1">
        <text>ATP + protein L-histidine = ADP + protein N-phospho-L-histidine.</text>
        <dbReference type="EC" id="2.7.13.3"/>
    </reaction>
</comment>
<dbReference type="AlphaFoldDB" id="A0A931EAY5"/>
<accession>A0A931EAY5</accession>
<evidence type="ECO:0000256" key="2">
    <source>
        <dbReference type="ARBA" id="ARBA00012438"/>
    </source>
</evidence>
<evidence type="ECO:0000313" key="5">
    <source>
        <dbReference type="Proteomes" id="UP000628448"/>
    </source>
</evidence>
<dbReference type="Gene3D" id="3.30.450.20">
    <property type="entry name" value="PAS domain"/>
    <property type="match status" value="1"/>
</dbReference>
<feature type="domain" description="PAS fold-4" evidence="3">
    <location>
        <begin position="122"/>
        <end position="228"/>
    </location>
</feature>
<dbReference type="EMBL" id="JADWYR010000002">
    <property type="protein sequence ID" value="MBG9377619.1"/>
    <property type="molecule type" value="Genomic_DNA"/>
</dbReference>
<dbReference type="InterPro" id="IPR000014">
    <property type="entry name" value="PAS"/>
</dbReference>
<keyword evidence="5" id="KW-1185">Reference proteome</keyword>
<name>A0A931EAY5_9BACT</name>
<dbReference type="CDD" id="cd00082">
    <property type="entry name" value="HisKA"/>
    <property type="match status" value="1"/>
</dbReference>
<dbReference type="GO" id="GO:0000155">
    <property type="term" value="F:phosphorelay sensor kinase activity"/>
    <property type="evidence" value="ECO:0007669"/>
    <property type="project" value="InterPro"/>
</dbReference>
<dbReference type="InterPro" id="IPR013656">
    <property type="entry name" value="PAS_4"/>
</dbReference>